<gene>
    <name evidence="2" type="ORF">C0Q70_15976</name>
</gene>
<dbReference type="EMBL" id="PZQS01000010">
    <property type="protein sequence ID" value="PVD22720.1"/>
    <property type="molecule type" value="Genomic_DNA"/>
</dbReference>
<evidence type="ECO:0000313" key="2">
    <source>
        <dbReference type="EMBL" id="PVD22720.1"/>
    </source>
</evidence>
<dbReference type="Pfam" id="PF00651">
    <property type="entry name" value="BTB"/>
    <property type="match status" value="1"/>
</dbReference>
<organism evidence="2 3">
    <name type="scientific">Pomacea canaliculata</name>
    <name type="common">Golden apple snail</name>
    <dbReference type="NCBI Taxonomy" id="400727"/>
    <lineage>
        <taxon>Eukaryota</taxon>
        <taxon>Metazoa</taxon>
        <taxon>Spiralia</taxon>
        <taxon>Lophotrochozoa</taxon>
        <taxon>Mollusca</taxon>
        <taxon>Gastropoda</taxon>
        <taxon>Caenogastropoda</taxon>
        <taxon>Architaenioglossa</taxon>
        <taxon>Ampullarioidea</taxon>
        <taxon>Ampullariidae</taxon>
        <taxon>Pomacea</taxon>
    </lineage>
</organism>
<dbReference type="Gene3D" id="3.30.710.10">
    <property type="entry name" value="Potassium Channel Kv1.1, Chain A"/>
    <property type="match status" value="1"/>
</dbReference>
<name>A0A2T7NNG7_POMCA</name>
<sequence length="206" mass="23480">MFVEQAQKLKSGQGDKDLDAPFVLSDMTHEVFLTMMEFIYTNRVTLSSKTAIDVLATALEYGLDDLKHLCEDYLVSSLDVDNACDRIQAAQTYRLDDLKRKTLEYIEENTKAVLESKGFEEISEETLYCILESDNLMLDEMEVYQAVRRWASVNSAVSSKPISAMGRDSIKLIRLPLLSLEEISILEEENKKDHFLPVRKSKIVSP</sequence>
<dbReference type="Gene3D" id="1.25.40.420">
    <property type="match status" value="1"/>
</dbReference>
<dbReference type="Proteomes" id="UP000245119">
    <property type="component" value="Linkage Group LG10"/>
</dbReference>
<dbReference type="SMART" id="SM00875">
    <property type="entry name" value="BACK"/>
    <property type="match status" value="1"/>
</dbReference>
<accession>A0A2T7NNG7</accession>
<comment type="caution">
    <text evidence="2">The sequence shown here is derived from an EMBL/GenBank/DDBJ whole genome shotgun (WGS) entry which is preliminary data.</text>
</comment>
<dbReference type="InterPro" id="IPR011333">
    <property type="entry name" value="SKP1/BTB/POZ_sf"/>
</dbReference>
<dbReference type="OrthoDB" id="45365at2759"/>
<protein>
    <recommendedName>
        <fullName evidence="1">BACK domain-containing protein</fullName>
    </recommendedName>
</protein>
<dbReference type="PANTHER" id="PTHR46965">
    <property type="entry name" value="BTB/POZ DOMAIN-CONTAINING PROTEIN 19"/>
    <property type="match status" value="1"/>
</dbReference>
<dbReference type="PANTHER" id="PTHR46965:SF1">
    <property type="entry name" value="BTB_POZ DOMAIN-CONTAINING PROTEIN 19"/>
    <property type="match status" value="1"/>
</dbReference>
<feature type="domain" description="BACK" evidence="1">
    <location>
        <begin position="84"/>
        <end position="187"/>
    </location>
</feature>
<evidence type="ECO:0000259" key="1">
    <source>
        <dbReference type="SMART" id="SM00875"/>
    </source>
</evidence>
<evidence type="ECO:0000313" key="3">
    <source>
        <dbReference type="Proteomes" id="UP000245119"/>
    </source>
</evidence>
<dbReference type="InterPro" id="IPR000210">
    <property type="entry name" value="BTB/POZ_dom"/>
</dbReference>
<dbReference type="STRING" id="400727.A0A2T7NNG7"/>
<dbReference type="InterPro" id="IPR011705">
    <property type="entry name" value="BACK"/>
</dbReference>
<dbReference type="InterPro" id="IPR042846">
    <property type="entry name" value="BTBD19"/>
</dbReference>
<dbReference type="CDD" id="cd18494">
    <property type="entry name" value="BACK_BTBD19"/>
    <property type="match status" value="1"/>
</dbReference>
<reference evidence="2 3" key="1">
    <citation type="submission" date="2018-04" db="EMBL/GenBank/DDBJ databases">
        <title>The genome of golden apple snail Pomacea canaliculata provides insight into stress tolerance and invasive adaptation.</title>
        <authorList>
            <person name="Liu C."/>
            <person name="Liu B."/>
            <person name="Ren Y."/>
            <person name="Zhang Y."/>
            <person name="Wang H."/>
            <person name="Li S."/>
            <person name="Jiang F."/>
            <person name="Yin L."/>
            <person name="Zhang G."/>
            <person name="Qian W."/>
            <person name="Fan W."/>
        </authorList>
    </citation>
    <scope>NUCLEOTIDE SEQUENCE [LARGE SCALE GENOMIC DNA]</scope>
    <source>
        <strain evidence="2">SZHN2017</strain>
        <tissue evidence="2">Muscle</tissue>
    </source>
</reference>
<keyword evidence="3" id="KW-1185">Reference proteome</keyword>
<dbReference type="Pfam" id="PF07707">
    <property type="entry name" value="BACK"/>
    <property type="match status" value="1"/>
</dbReference>
<dbReference type="AlphaFoldDB" id="A0A2T7NNG7"/>
<dbReference type="SUPFAM" id="SSF54695">
    <property type="entry name" value="POZ domain"/>
    <property type="match status" value="1"/>
</dbReference>
<proteinExistence type="predicted"/>